<comment type="caution">
    <text evidence="1">The sequence shown here is derived from an EMBL/GenBank/DDBJ whole genome shotgun (WGS) entry which is preliminary data.</text>
</comment>
<proteinExistence type="predicted"/>
<organism evidence="1 2">
    <name type="scientific">Tetraparma gracilis</name>
    <dbReference type="NCBI Taxonomy" id="2962635"/>
    <lineage>
        <taxon>Eukaryota</taxon>
        <taxon>Sar</taxon>
        <taxon>Stramenopiles</taxon>
        <taxon>Ochrophyta</taxon>
        <taxon>Bolidophyceae</taxon>
        <taxon>Parmales</taxon>
        <taxon>Triparmaceae</taxon>
        <taxon>Tetraparma</taxon>
    </lineage>
</organism>
<protein>
    <submittedName>
        <fullName evidence="1">Uncharacterized protein</fullName>
    </submittedName>
</protein>
<name>A0ABQ6MEV4_9STRA</name>
<accession>A0ABQ6MEV4</accession>
<dbReference type="EMBL" id="BRYB01000198">
    <property type="protein sequence ID" value="GMI25078.1"/>
    <property type="molecule type" value="Genomic_DNA"/>
</dbReference>
<dbReference type="Proteomes" id="UP001165060">
    <property type="component" value="Unassembled WGS sequence"/>
</dbReference>
<keyword evidence="2" id="KW-1185">Reference proteome</keyword>
<reference evidence="1 2" key="1">
    <citation type="journal article" date="2023" name="Commun. Biol.">
        <title>Genome analysis of Parmales, the sister group of diatoms, reveals the evolutionary specialization of diatoms from phago-mixotrophs to photoautotrophs.</title>
        <authorList>
            <person name="Ban H."/>
            <person name="Sato S."/>
            <person name="Yoshikawa S."/>
            <person name="Yamada K."/>
            <person name="Nakamura Y."/>
            <person name="Ichinomiya M."/>
            <person name="Sato N."/>
            <person name="Blanc-Mathieu R."/>
            <person name="Endo H."/>
            <person name="Kuwata A."/>
            <person name="Ogata H."/>
        </authorList>
    </citation>
    <scope>NUCLEOTIDE SEQUENCE [LARGE SCALE GENOMIC DNA]</scope>
</reference>
<evidence type="ECO:0000313" key="1">
    <source>
        <dbReference type="EMBL" id="GMI25078.1"/>
    </source>
</evidence>
<evidence type="ECO:0000313" key="2">
    <source>
        <dbReference type="Proteomes" id="UP001165060"/>
    </source>
</evidence>
<gene>
    <name evidence="1" type="ORF">TeGR_g1526</name>
</gene>
<sequence>MLSPPSPRLDFPSLCERSLSGVPAGARPEVLSSLLASYEAHLGSLRDERALASLGNGGASAAYGSPLREMSKEAEAALPKLSAEELLPFLAARLSALEGLAGDLQEIAEREAPTDDCEDDDAEFKPERWGRVKPGLKRVAALLLNYAQGRLALSGMRAAAARRDAELPKFPTL</sequence>